<gene>
    <name evidence="1" type="ORF">UW92_C0024G0004</name>
</gene>
<accession>A0A0G1P385</accession>
<name>A0A0G1P385_9BACT</name>
<proteinExistence type="predicted"/>
<dbReference type="Gene3D" id="1.20.120.330">
    <property type="entry name" value="Nucleotidyltransferases domain 2"/>
    <property type="match status" value="1"/>
</dbReference>
<dbReference type="Proteomes" id="UP000033966">
    <property type="component" value="Unassembled WGS sequence"/>
</dbReference>
<protein>
    <recommendedName>
        <fullName evidence="3">HEPN domain-containing protein</fullName>
    </recommendedName>
</protein>
<evidence type="ECO:0000313" key="2">
    <source>
        <dbReference type="Proteomes" id="UP000033966"/>
    </source>
</evidence>
<reference evidence="1 2" key="1">
    <citation type="journal article" date="2015" name="Nature">
        <title>rRNA introns, odd ribosomes, and small enigmatic genomes across a large radiation of phyla.</title>
        <authorList>
            <person name="Brown C.T."/>
            <person name="Hug L.A."/>
            <person name="Thomas B.C."/>
            <person name="Sharon I."/>
            <person name="Castelle C.J."/>
            <person name="Singh A."/>
            <person name="Wilkins M.J."/>
            <person name="Williams K.H."/>
            <person name="Banfield J.F."/>
        </authorList>
    </citation>
    <scope>NUCLEOTIDE SEQUENCE [LARGE SCALE GENOMIC DNA]</scope>
</reference>
<evidence type="ECO:0000313" key="1">
    <source>
        <dbReference type="EMBL" id="KKT90849.1"/>
    </source>
</evidence>
<dbReference type="EMBL" id="LCKF01000024">
    <property type="protein sequence ID" value="KKT90849.1"/>
    <property type="molecule type" value="Genomic_DNA"/>
</dbReference>
<evidence type="ECO:0008006" key="3">
    <source>
        <dbReference type="Google" id="ProtNLM"/>
    </source>
</evidence>
<comment type="caution">
    <text evidence="1">The sequence shown here is derived from an EMBL/GenBank/DDBJ whole genome shotgun (WGS) entry which is preliminary data.</text>
</comment>
<organism evidence="1 2">
    <name type="scientific">Candidatus Jorgensenbacteria bacterium GW2011_GWA2_45_13</name>
    <dbReference type="NCBI Taxonomy" id="1618662"/>
    <lineage>
        <taxon>Bacteria</taxon>
        <taxon>Candidatus Joergenseniibacteriota</taxon>
    </lineage>
</organism>
<sequence>MNRNLENLLNELLEEGKIRKQETDTNYVNGLLHAAYRNFLSAEYNCGGGFPDTAFKSAYDGILQISRAILLLNGYRPDDGEQHKTTFLVAGALLGERFLALVGRIDKYRVKRNNAVYQPVDMLSKSEALTIIASAREYWGAVRGYFKEKDSQLELFDF</sequence>
<dbReference type="AlphaFoldDB" id="A0A0G1P385"/>